<dbReference type="PANTHER" id="PTHR10830">
    <property type="entry name" value="DOLICHYL-DIPHOSPHOOLIGOSACCHARIDE--PROTEIN GLYCOSYLTRANSFERASE 48 KDA SUBUNIT"/>
    <property type="match status" value="1"/>
</dbReference>
<comment type="pathway">
    <text evidence="2 8">Protein modification; protein glycosylation.</text>
</comment>
<dbReference type="GO" id="GO:0008250">
    <property type="term" value="C:oligosaccharyltransferase complex"/>
    <property type="evidence" value="ECO:0007669"/>
    <property type="project" value="TreeGrafter"/>
</dbReference>
<evidence type="ECO:0000256" key="4">
    <source>
        <dbReference type="ARBA" id="ARBA00022692"/>
    </source>
</evidence>
<name>A0A060SHH1_PYCCI</name>
<evidence type="ECO:0000256" key="2">
    <source>
        <dbReference type="ARBA" id="ARBA00004922"/>
    </source>
</evidence>
<keyword evidence="7 8" id="KW-0472">Membrane</keyword>
<comment type="function">
    <text evidence="8">Subunit of the oligosaccharyl transferase (OST) complex that catalyzes the initial transfer of a defined glycan (Glc(3)Man(9)GlcNAc(2) in eukaryotes) from the lipid carrier dolichol-pyrophosphate to an asparagine residue within an Asn-X-Ser/Thr consensus motif in nascent polypeptide chains, the first step in protein N-glycosylation. N-glycosylation occurs cotranslationally and the complex associates with the Sec61 complex at the channel-forming translocon complex that mediates protein translocation across the endoplasmic reticulum (ER).</text>
</comment>
<dbReference type="STRING" id="5643.A0A060SHH1"/>
<dbReference type="Pfam" id="PF03345">
    <property type="entry name" value="OST48_N"/>
    <property type="match status" value="1"/>
</dbReference>
<evidence type="ECO:0000256" key="7">
    <source>
        <dbReference type="ARBA" id="ARBA00023136"/>
    </source>
</evidence>
<dbReference type="Pfam" id="PF23358">
    <property type="entry name" value="OST48_MD"/>
    <property type="match status" value="1"/>
</dbReference>
<protein>
    <recommendedName>
        <fullName evidence="8">Dolichyl-diphosphooligosaccharide--protein glycosyltransferase subunit WBP1</fullName>
        <shortName evidence="8">Oligosaccharyl transferase subunit WBP1</shortName>
    </recommendedName>
</protein>
<gene>
    <name evidence="11" type="ORF">BN946_scf184940.g5</name>
</gene>
<evidence type="ECO:0000313" key="11">
    <source>
        <dbReference type="EMBL" id="CDO71858.1"/>
    </source>
</evidence>
<dbReference type="PANTHER" id="PTHR10830:SF0">
    <property type="entry name" value="DOLICHYL-DIPHOSPHOOLIGOSACCHARIDE--PROTEIN GLYCOSYLTRANSFERASE 48 KDA SUBUNIT"/>
    <property type="match status" value="1"/>
</dbReference>
<evidence type="ECO:0000256" key="1">
    <source>
        <dbReference type="ARBA" id="ARBA00004479"/>
    </source>
</evidence>
<comment type="subcellular location">
    <subcellularLocation>
        <location evidence="8">Endoplasmic reticulum membrane</location>
        <topology evidence="8">Single-pass type I membrane protein</topology>
    </subcellularLocation>
    <subcellularLocation>
        <location evidence="1">Membrane</location>
        <topology evidence="1">Single-pass type I membrane protein</topology>
    </subcellularLocation>
</comment>
<evidence type="ECO:0000259" key="10">
    <source>
        <dbReference type="Pfam" id="PF23358"/>
    </source>
</evidence>
<evidence type="ECO:0000256" key="3">
    <source>
        <dbReference type="ARBA" id="ARBA00008743"/>
    </source>
</evidence>
<keyword evidence="5 8" id="KW-0256">Endoplasmic reticulum</keyword>
<sequence length="445" mass="49128">MRLLRTLLLPLVALAGFAVARSSTGDSVLVLMDPSLNRDNFSVFFGDLENQGYKLTFRSPKATEPQIIKDDVAQFAHVIIFAPDTKSYASDITPQSLVALLNQNTSLLLALSSKQTPLTSLAAEFSLILPPPGTPLISHFPQRDTPATVIPVEPPRSNVVLSQNLPPVWFSGIPQALGLNPMLVPLLKAPPQSFASDADSDSGADALVEAAEKGGEGLWAGSQLSLVTGFQSLNNGRITWVGGVDMFTDEFFNKEVAEGKPSGNRQFARDVTAWTFQESNVLRIDNVEHHRVNETLPREKYTINDRVTYSAYISKYDPELDLWEPYSGIQDMQLEFTMLDPHIRTALSPVPGEPGKYSVTFRVPDRHGVFKFVVDYKRKGLTYLKSTTVVPVVPPRHDEYPRFLSAAWPYYVGAFSTSVAFVVFVALWLGGEEREPKKNKGAKAE</sequence>
<proteinExistence type="inferred from homology"/>
<keyword evidence="4 8" id="KW-0812">Transmembrane</keyword>
<evidence type="ECO:0000256" key="8">
    <source>
        <dbReference type="RuleBase" id="RU361142"/>
    </source>
</evidence>
<dbReference type="AlphaFoldDB" id="A0A060SHH1"/>
<keyword evidence="8" id="KW-0732">Signal</keyword>
<feature type="transmembrane region" description="Helical" evidence="8">
    <location>
        <begin position="408"/>
        <end position="430"/>
    </location>
</feature>
<dbReference type="HOGENOM" id="CLU_031804_1_1_1"/>
<comment type="caution">
    <text evidence="11">The sequence shown here is derived from an EMBL/GenBank/DDBJ whole genome shotgun (WGS) entry which is preliminary data.</text>
</comment>
<dbReference type="UniPathway" id="UPA00378"/>
<feature type="domain" description="OST48 N-terminal" evidence="9">
    <location>
        <begin position="28"/>
        <end position="275"/>
    </location>
</feature>
<dbReference type="OrthoDB" id="29105at2759"/>
<keyword evidence="12" id="KW-1185">Reference proteome</keyword>
<evidence type="ECO:0000259" key="9">
    <source>
        <dbReference type="Pfam" id="PF03345"/>
    </source>
</evidence>
<evidence type="ECO:0000256" key="6">
    <source>
        <dbReference type="ARBA" id="ARBA00022989"/>
    </source>
</evidence>
<reference evidence="11" key="1">
    <citation type="submission" date="2014-01" db="EMBL/GenBank/DDBJ databases">
        <title>The genome of the white-rot fungus Pycnoporus cinnabarinus: a basidiomycete model with a versatile arsenal for lignocellulosic biomass breakdown.</title>
        <authorList>
            <person name="Levasseur A."/>
            <person name="Lomascolo A."/>
            <person name="Ruiz-Duenas F.J."/>
            <person name="Uzan E."/>
            <person name="Piumi F."/>
            <person name="Kues U."/>
            <person name="Ram A.F.J."/>
            <person name="Murat C."/>
            <person name="Haon M."/>
            <person name="Benoit I."/>
            <person name="Arfi Y."/>
            <person name="Chevret D."/>
            <person name="Drula E."/>
            <person name="Kwon M.J."/>
            <person name="Gouret P."/>
            <person name="Lesage-Meessen L."/>
            <person name="Lombard V."/>
            <person name="Mariette J."/>
            <person name="Noirot C."/>
            <person name="Park J."/>
            <person name="Patyshakuliyeva A."/>
            <person name="Wieneger R.A.B."/>
            <person name="Wosten H.A.B."/>
            <person name="Martin F."/>
            <person name="Coutinho P.M."/>
            <person name="de Vries R."/>
            <person name="Martinez A.T."/>
            <person name="Klopp C."/>
            <person name="Pontarotti P."/>
            <person name="Henrissat B."/>
            <person name="Record E."/>
        </authorList>
    </citation>
    <scope>NUCLEOTIDE SEQUENCE [LARGE SCALE GENOMIC DNA]</scope>
    <source>
        <strain evidence="11">BRFM137</strain>
    </source>
</reference>
<feature type="domain" description="OST48 middle" evidence="10">
    <location>
        <begin position="289"/>
        <end position="429"/>
    </location>
</feature>
<keyword evidence="6 8" id="KW-1133">Transmembrane helix</keyword>
<accession>A0A060SHH1</accession>
<dbReference type="GO" id="GO:0018279">
    <property type="term" value="P:protein N-linked glycosylation via asparagine"/>
    <property type="evidence" value="ECO:0007669"/>
    <property type="project" value="UniProtKB-UniRule"/>
</dbReference>
<dbReference type="Proteomes" id="UP000029665">
    <property type="component" value="Unassembled WGS sequence"/>
</dbReference>
<feature type="chain" id="PRO_5005102514" description="Dolichyl-diphosphooligosaccharide--protein glycosyltransferase subunit WBP1" evidence="8">
    <location>
        <begin position="23"/>
        <end position="445"/>
    </location>
</feature>
<dbReference type="InterPro" id="IPR055457">
    <property type="entry name" value="OST48_N"/>
</dbReference>
<dbReference type="EMBL" id="CCBP010000108">
    <property type="protein sequence ID" value="CDO71858.1"/>
    <property type="molecule type" value="Genomic_DNA"/>
</dbReference>
<organism evidence="11 12">
    <name type="scientific">Pycnoporus cinnabarinus</name>
    <name type="common">Cinnabar-red polypore</name>
    <name type="synonym">Trametes cinnabarina</name>
    <dbReference type="NCBI Taxonomy" id="5643"/>
    <lineage>
        <taxon>Eukaryota</taxon>
        <taxon>Fungi</taxon>
        <taxon>Dikarya</taxon>
        <taxon>Basidiomycota</taxon>
        <taxon>Agaricomycotina</taxon>
        <taxon>Agaricomycetes</taxon>
        <taxon>Polyporales</taxon>
        <taxon>Polyporaceae</taxon>
        <taxon>Trametes</taxon>
    </lineage>
</organism>
<evidence type="ECO:0000256" key="5">
    <source>
        <dbReference type="ARBA" id="ARBA00022824"/>
    </source>
</evidence>
<comment type="subunit">
    <text evidence="8">Component of the oligosaccharyltransferase (OST) complex.</text>
</comment>
<evidence type="ECO:0000313" key="12">
    <source>
        <dbReference type="Proteomes" id="UP000029665"/>
    </source>
</evidence>
<dbReference type="OMA" id="AHDEYPR"/>
<comment type="similarity">
    <text evidence="3 8">Belongs to the DDOST 48 kDa subunit family.</text>
</comment>
<dbReference type="InterPro" id="IPR055459">
    <property type="entry name" value="OST48_MD"/>
</dbReference>
<feature type="signal peptide" evidence="8">
    <location>
        <begin position="1"/>
        <end position="22"/>
    </location>
</feature>
<dbReference type="InterPro" id="IPR005013">
    <property type="entry name" value="DDOST_48_kDa_subunit"/>
</dbReference>